<accession>A0A1H6FKZ6</accession>
<dbReference type="AlphaFoldDB" id="A0A1H6FKZ6"/>
<dbReference type="EMBL" id="FNWJ01000001">
    <property type="protein sequence ID" value="SEH10464.1"/>
    <property type="molecule type" value="Genomic_DNA"/>
</dbReference>
<keyword evidence="2" id="KW-1185">Reference proteome</keyword>
<reference evidence="2" key="1">
    <citation type="submission" date="2016-10" db="EMBL/GenBank/DDBJ databases">
        <authorList>
            <person name="Varghese N."/>
            <person name="Submissions S."/>
        </authorList>
    </citation>
    <scope>NUCLEOTIDE SEQUENCE [LARGE SCALE GENOMIC DNA]</scope>
    <source>
        <strain evidence="2">ATCC 35263</strain>
    </source>
</reference>
<protein>
    <submittedName>
        <fullName evidence="1">Uncharacterized protein</fullName>
    </submittedName>
</protein>
<evidence type="ECO:0000313" key="2">
    <source>
        <dbReference type="Proteomes" id="UP000222056"/>
    </source>
</evidence>
<gene>
    <name evidence="1" type="ORF">SAMN02745716_0318</name>
</gene>
<dbReference type="Proteomes" id="UP000222056">
    <property type="component" value="Unassembled WGS sequence"/>
</dbReference>
<evidence type="ECO:0000313" key="1">
    <source>
        <dbReference type="EMBL" id="SEH10464.1"/>
    </source>
</evidence>
<dbReference type="STRING" id="29539.SAMN02745716_0318"/>
<proteinExistence type="predicted"/>
<sequence length="104" mass="11038">MLLVACTVAFTVGAAEVTAASAGDSTCPQEITVFATELELGDAALDPRVVRWGLFRCREVYDVLPGARPGAVVVIHTGAARPLAWHTELRAAGMRREPRPHAGD</sequence>
<organism evidence="1 2">
    <name type="scientific">Thermoleophilum album</name>
    <dbReference type="NCBI Taxonomy" id="29539"/>
    <lineage>
        <taxon>Bacteria</taxon>
        <taxon>Bacillati</taxon>
        <taxon>Actinomycetota</taxon>
        <taxon>Thermoleophilia</taxon>
        <taxon>Thermoleophilales</taxon>
        <taxon>Thermoleophilaceae</taxon>
        <taxon>Thermoleophilum</taxon>
    </lineage>
</organism>
<name>A0A1H6FKZ6_THEAL</name>
<dbReference type="RefSeq" id="WP_218138186.1">
    <property type="nucleotide sequence ID" value="NZ_FNWJ01000001.1"/>
</dbReference>